<keyword evidence="1" id="KW-1133">Transmembrane helix</keyword>
<dbReference type="Proteomes" id="UP000281553">
    <property type="component" value="Unassembled WGS sequence"/>
</dbReference>
<dbReference type="AlphaFoldDB" id="A0A3P7NKD1"/>
<reference evidence="2 3" key="1">
    <citation type="submission" date="2018-11" db="EMBL/GenBank/DDBJ databases">
        <authorList>
            <consortium name="Pathogen Informatics"/>
        </authorList>
    </citation>
    <scope>NUCLEOTIDE SEQUENCE [LARGE SCALE GENOMIC DNA]</scope>
</reference>
<evidence type="ECO:0000313" key="2">
    <source>
        <dbReference type="EMBL" id="VDN43255.1"/>
    </source>
</evidence>
<evidence type="ECO:0000256" key="1">
    <source>
        <dbReference type="SAM" id="Phobius"/>
    </source>
</evidence>
<feature type="transmembrane region" description="Helical" evidence="1">
    <location>
        <begin position="44"/>
        <end position="68"/>
    </location>
</feature>
<keyword evidence="1" id="KW-0472">Membrane</keyword>
<proteinExistence type="predicted"/>
<dbReference type="GO" id="GO:0016020">
    <property type="term" value="C:membrane"/>
    <property type="evidence" value="ECO:0007669"/>
    <property type="project" value="InterPro"/>
</dbReference>
<name>A0A3P7NKD1_DIBLA</name>
<organism evidence="2 3">
    <name type="scientific">Dibothriocephalus latus</name>
    <name type="common">Fish tapeworm</name>
    <name type="synonym">Diphyllobothrium latum</name>
    <dbReference type="NCBI Taxonomy" id="60516"/>
    <lineage>
        <taxon>Eukaryota</taxon>
        <taxon>Metazoa</taxon>
        <taxon>Spiralia</taxon>
        <taxon>Lophotrochozoa</taxon>
        <taxon>Platyhelminthes</taxon>
        <taxon>Cestoda</taxon>
        <taxon>Eucestoda</taxon>
        <taxon>Diphyllobothriidea</taxon>
        <taxon>Diphyllobothriidae</taxon>
        <taxon>Dibothriocephalus</taxon>
    </lineage>
</organism>
<evidence type="ECO:0000313" key="3">
    <source>
        <dbReference type="Proteomes" id="UP000281553"/>
    </source>
</evidence>
<keyword evidence="3" id="KW-1185">Reference proteome</keyword>
<dbReference type="OrthoDB" id="5975154at2759"/>
<protein>
    <recommendedName>
        <fullName evidence="4">Ion transport domain-containing protein</fullName>
    </recommendedName>
</protein>
<accession>A0A3P7NKD1</accession>
<keyword evidence="1" id="KW-0812">Transmembrane</keyword>
<evidence type="ECO:0008006" key="4">
    <source>
        <dbReference type="Google" id="ProtNLM"/>
    </source>
</evidence>
<sequence>MRADEVEDAVRKEWKFTARVIDRFCLVLFSIDAVRKEGNFTARVINRFCLVLFIIVTFINTFGMFFFAPKII</sequence>
<dbReference type="EMBL" id="UYRU01107239">
    <property type="protein sequence ID" value="VDN43255.1"/>
    <property type="molecule type" value="Genomic_DNA"/>
</dbReference>
<dbReference type="SUPFAM" id="SSF90112">
    <property type="entry name" value="Neurotransmitter-gated ion-channel transmembrane pore"/>
    <property type="match status" value="2"/>
</dbReference>
<gene>
    <name evidence="2" type="ORF">DILT_LOCUS19043</name>
</gene>
<dbReference type="GO" id="GO:0006811">
    <property type="term" value="P:monoatomic ion transport"/>
    <property type="evidence" value="ECO:0007669"/>
    <property type="project" value="InterPro"/>
</dbReference>
<dbReference type="InterPro" id="IPR036719">
    <property type="entry name" value="Neuro-gated_channel_TM_sf"/>
</dbReference>